<evidence type="ECO:0000256" key="9">
    <source>
        <dbReference type="ARBA" id="ARBA00032370"/>
    </source>
</evidence>
<accession>A0A6G5QHP1</accession>
<evidence type="ECO:0000256" key="6">
    <source>
        <dbReference type="ARBA" id="ARBA00022984"/>
    </source>
</evidence>
<feature type="transmembrane region" description="Helical" evidence="16">
    <location>
        <begin position="360"/>
        <end position="381"/>
    </location>
</feature>
<keyword evidence="4 16" id="KW-0812">Transmembrane</keyword>
<evidence type="ECO:0000256" key="15">
    <source>
        <dbReference type="ARBA" id="ARBA00049902"/>
    </source>
</evidence>
<keyword evidence="7 16" id="KW-1133">Transmembrane helix</keyword>
<evidence type="ECO:0000256" key="5">
    <source>
        <dbReference type="ARBA" id="ARBA00022960"/>
    </source>
</evidence>
<evidence type="ECO:0000256" key="2">
    <source>
        <dbReference type="ARBA" id="ARBA00022676"/>
    </source>
</evidence>
<feature type="transmembrane region" description="Helical" evidence="16">
    <location>
        <begin position="7"/>
        <end position="32"/>
    </location>
</feature>
<organism evidence="17 18">
    <name type="scientific">Campylobacter mucosalis CCUG 21559</name>
    <dbReference type="NCBI Taxonomy" id="1032067"/>
    <lineage>
        <taxon>Bacteria</taxon>
        <taxon>Pseudomonadati</taxon>
        <taxon>Campylobacterota</taxon>
        <taxon>Epsilonproteobacteria</taxon>
        <taxon>Campylobacterales</taxon>
        <taxon>Campylobacteraceae</taxon>
        <taxon>Campylobacter</taxon>
    </lineage>
</organism>
<keyword evidence="18" id="KW-1185">Reference proteome</keyword>
<evidence type="ECO:0000256" key="13">
    <source>
        <dbReference type="ARBA" id="ARBA00041418"/>
    </source>
</evidence>
<gene>
    <name evidence="17" type="primary">ftsW</name>
    <name evidence="17" type="ORF">CMUC_1434</name>
</gene>
<dbReference type="InterPro" id="IPR001182">
    <property type="entry name" value="FtsW/RodA"/>
</dbReference>
<feature type="transmembrane region" description="Helical" evidence="16">
    <location>
        <begin position="69"/>
        <end position="88"/>
    </location>
</feature>
<reference evidence="17 18" key="1">
    <citation type="submission" date="2016-07" db="EMBL/GenBank/DDBJ databases">
        <title>Comparative genomics of the Campylobacter concisus group.</title>
        <authorList>
            <person name="Miller W.G."/>
            <person name="Yee E."/>
            <person name="Chapman M.H."/>
            <person name="Huynh S."/>
            <person name="Bono J.L."/>
            <person name="On S.L.W."/>
            <person name="StLeger J."/>
            <person name="Foster G."/>
            <person name="Parker C.T."/>
        </authorList>
    </citation>
    <scope>NUCLEOTIDE SEQUENCE [LARGE SCALE GENOMIC DNA]</scope>
    <source>
        <strain evidence="17 18">CCUG 21559</strain>
    </source>
</reference>
<sequence length="387" mass="42993">MSADKYLFYLSVALLGVSVVFSLSLPVFTVLYFNYDEYHFFIRQSIVVLVGIILMWLISQLNPDRAFKWLGFGLFFFCLVAMGLMHILPASMVTEAGGARRWIRLPGFSLAPVEFFKIGFIYFLAWSFARKIDEGHKKSISEELKILTPYLLLFLVVVYLIAVMQNDLGQVVILALTLVTMALFAGTSMRIFAMGILCASILAFLAIISSEHRITRIKSWWGNVQDMVLSLLPKSWESVLRVADAPEPYQISHSLNAIKHGDMFGQGLGAGIFKLGFLSEVHTDFVLAGIAEEIGVFGILCIVVLILCLLFRIFRISARSENKVYHLFSLGVGLIISFSFLMNSYGITSITPIKGIAVPFLSYGGSSILAVCISIGMVLMVSKKAKL</sequence>
<dbReference type="Pfam" id="PF01098">
    <property type="entry name" value="FTSW_RODA_SPOVE"/>
    <property type="match status" value="1"/>
</dbReference>
<keyword evidence="6" id="KW-0573">Peptidoglycan synthesis</keyword>
<evidence type="ECO:0000313" key="17">
    <source>
        <dbReference type="EMBL" id="QCD45198.1"/>
    </source>
</evidence>
<feature type="transmembrane region" description="Helical" evidence="16">
    <location>
        <begin position="146"/>
        <end position="162"/>
    </location>
</feature>
<evidence type="ECO:0000256" key="12">
    <source>
        <dbReference type="ARBA" id="ARBA00041185"/>
    </source>
</evidence>
<feature type="transmembrane region" description="Helical" evidence="16">
    <location>
        <begin position="168"/>
        <end position="184"/>
    </location>
</feature>
<dbReference type="RefSeq" id="WP_171994398.1">
    <property type="nucleotide sequence ID" value="NZ_CP012542.1"/>
</dbReference>
<evidence type="ECO:0000313" key="18">
    <source>
        <dbReference type="Proteomes" id="UP000503264"/>
    </source>
</evidence>
<evidence type="ECO:0000256" key="11">
    <source>
        <dbReference type="ARBA" id="ARBA00038053"/>
    </source>
</evidence>
<dbReference type="GO" id="GO:0051301">
    <property type="term" value="P:cell division"/>
    <property type="evidence" value="ECO:0007669"/>
    <property type="project" value="UniProtKB-KW"/>
</dbReference>
<keyword evidence="3" id="KW-0808">Transferase</keyword>
<evidence type="ECO:0000256" key="7">
    <source>
        <dbReference type="ARBA" id="ARBA00022989"/>
    </source>
</evidence>
<comment type="catalytic activity">
    <reaction evidence="15">
        <text>[GlcNAc-(1-&gt;4)-Mur2Ac(oyl-L-Ala-gamma-D-Glu-L-Lys-D-Ala-D-Ala)](n)-di-trans,octa-cis-undecaprenyl diphosphate + beta-D-GlcNAc-(1-&gt;4)-Mur2Ac(oyl-L-Ala-gamma-D-Glu-L-Lys-D-Ala-D-Ala)-di-trans,octa-cis-undecaprenyl diphosphate = [GlcNAc-(1-&gt;4)-Mur2Ac(oyl-L-Ala-gamma-D-Glu-L-Lys-D-Ala-D-Ala)](n+1)-di-trans,octa-cis-undecaprenyl diphosphate + di-trans,octa-cis-undecaprenyl diphosphate + H(+)</text>
        <dbReference type="Rhea" id="RHEA:23708"/>
        <dbReference type="Rhea" id="RHEA-COMP:9602"/>
        <dbReference type="Rhea" id="RHEA-COMP:9603"/>
        <dbReference type="ChEBI" id="CHEBI:15378"/>
        <dbReference type="ChEBI" id="CHEBI:58405"/>
        <dbReference type="ChEBI" id="CHEBI:60033"/>
        <dbReference type="ChEBI" id="CHEBI:78435"/>
        <dbReference type="EC" id="2.4.99.28"/>
    </reaction>
</comment>
<dbReference type="GO" id="GO:0015648">
    <property type="term" value="F:lipid-linked peptidoglycan transporter activity"/>
    <property type="evidence" value="ECO:0007669"/>
    <property type="project" value="TreeGrafter"/>
</dbReference>
<comment type="subcellular location">
    <subcellularLocation>
        <location evidence="1">Membrane</location>
        <topology evidence="1">Multi-pass membrane protein</topology>
    </subcellularLocation>
</comment>
<dbReference type="PANTHER" id="PTHR30474">
    <property type="entry name" value="CELL CYCLE PROTEIN"/>
    <property type="match status" value="1"/>
</dbReference>
<dbReference type="Proteomes" id="UP000503264">
    <property type="component" value="Chromosome"/>
</dbReference>
<feature type="transmembrane region" description="Helical" evidence="16">
    <location>
        <begin position="38"/>
        <end position="57"/>
    </location>
</feature>
<dbReference type="AlphaFoldDB" id="A0A6G5QHP1"/>
<evidence type="ECO:0000256" key="8">
    <source>
        <dbReference type="ARBA" id="ARBA00023136"/>
    </source>
</evidence>
<protein>
    <recommendedName>
        <fullName evidence="12">Probable peptidoglycan glycosyltransferase FtsW</fullName>
        <ecNumber evidence="14">2.4.99.28</ecNumber>
    </recommendedName>
    <alternativeName>
        <fullName evidence="13">Cell division protein FtsW</fullName>
    </alternativeName>
    <alternativeName>
        <fullName evidence="10">Cell wall polymerase</fullName>
    </alternativeName>
    <alternativeName>
        <fullName evidence="9">Peptidoglycan polymerase</fullName>
    </alternativeName>
</protein>
<keyword evidence="17" id="KW-0131">Cell cycle</keyword>
<dbReference type="GO" id="GO:0005886">
    <property type="term" value="C:plasma membrane"/>
    <property type="evidence" value="ECO:0007669"/>
    <property type="project" value="TreeGrafter"/>
</dbReference>
<keyword evidence="2" id="KW-0328">Glycosyltransferase</keyword>
<feature type="transmembrane region" description="Helical" evidence="16">
    <location>
        <begin position="294"/>
        <end position="314"/>
    </location>
</feature>
<feature type="transmembrane region" description="Helical" evidence="16">
    <location>
        <begin position="191"/>
        <end position="210"/>
    </location>
</feature>
<keyword evidence="17" id="KW-0132">Cell division</keyword>
<proteinExistence type="inferred from homology"/>
<feature type="transmembrane region" description="Helical" evidence="16">
    <location>
        <begin position="108"/>
        <end position="125"/>
    </location>
</feature>
<evidence type="ECO:0000256" key="4">
    <source>
        <dbReference type="ARBA" id="ARBA00022692"/>
    </source>
</evidence>
<dbReference type="EMBL" id="CP012542">
    <property type="protein sequence ID" value="QCD45198.1"/>
    <property type="molecule type" value="Genomic_DNA"/>
</dbReference>
<dbReference type="GO" id="GO:0008955">
    <property type="term" value="F:peptidoglycan glycosyltransferase activity"/>
    <property type="evidence" value="ECO:0007669"/>
    <property type="project" value="UniProtKB-EC"/>
</dbReference>
<dbReference type="GO" id="GO:0032153">
    <property type="term" value="C:cell division site"/>
    <property type="evidence" value="ECO:0007669"/>
    <property type="project" value="TreeGrafter"/>
</dbReference>
<feature type="transmembrane region" description="Helical" evidence="16">
    <location>
        <begin position="326"/>
        <end position="348"/>
    </location>
</feature>
<evidence type="ECO:0000256" key="14">
    <source>
        <dbReference type="ARBA" id="ARBA00044770"/>
    </source>
</evidence>
<dbReference type="GO" id="GO:0008360">
    <property type="term" value="P:regulation of cell shape"/>
    <property type="evidence" value="ECO:0007669"/>
    <property type="project" value="UniProtKB-KW"/>
</dbReference>
<dbReference type="GO" id="GO:0009252">
    <property type="term" value="P:peptidoglycan biosynthetic process"/>
    <property type="evidence" value="ECO:0007669"/>
    <property type="project" value="UniProtKB-KW"/>
</dbReference>
<keyword evidence="8 16" id="KW-0472">Membrane</keyword>
<evidence type="ECO:0000256" key="1">
    <source>
        <dbReference type="ARBA" id="ARBA00004141"/>
    </source>
</evidence>
<dbReference type="EC" id="2.4.99.28" evidence="14"/>
<dbReference type="PANTHER" id="PTHR30474:SF2">
    <property type="entry name" value="PEPTIDOGLYCAN GLYCOSYLTRANSFERASE FTSW-RELATED"/>
    <property type="match status" value="1"/>
</dbReference>
<evidence type="ECO:0000256" key="10">
    <source>
        <dbReference type="ARBA" id="ARBA00033270"/>
    </source>
</evidence>
<comment type="similarity">
    <text evidence="11">Belongs to the SEDS family. FtsW subfamily.</text>
</comment>
<name>A0A6G5QHP1_9BACT</name>
<keyword evidence="5" id="KW-0133">Cell shape</keyword>
<evidence type="ECO:0000256" key="3">
    <source>
        <dbReference type="ARBA" id="ARBA00022679"/>
    </source>
</evidence>
<evidence type="ECO:0000256" key="16">
    <source>
        <dbReference type="SAM" id="Phobius"/>
    </source>
</evidence>